<keyword evidence="1" id="KW-0812">Transmembrane</keyword>
<keyword evidence="3" id="KW-1185">Reference proteome</keyword>
<feature type="transmembrane region" description="Helical" evidence="1">
    <location>
        <begin position="211"/>
        <end position="228"/>
    </location>
</feature>
<keyword evidence="1" id="KW-1133">Transmembrane helix</keyword>
<dbReference type="RefSeq" id="WP_072400372.1">
    <property type="nucleotide sequence ID" value="NZ_FPKV01000001.1"/>
</dbReference>
<organism evidence="2 3">
    <name type="scientific">Flaviramulus basaltis</name>
    <dbReference type="NCBI Taxonomy" id="369401"/>
    <lineage>
        <taxon>Bacteria</taxon>
        <taxon>Pseudomonadati</taxon>
        <taxon>Bacteroidota</taxon>
        <taxon>Flavobacteriia</taxon>
        <taxon>Flavobacteriales</taxon>
        <taxon>Flavobacteriaceae</taxon>
        <taxon>Flaviramulus</taxon>
    </lineage>
</organism>
<proteinExistence type="predicted"/>
<feature type="transmembrane region" description="Helical" evidence="1">
    <location>
        <begin position="142"/>
        <end position="162"/>
    </location>
</feature>
<feature type="transmembrane region" description="Helical" evidence="1">
    <location>
        <begin position="415"/>
        <end position="435"/>
    </location>
</feature>
<name>A0A1K2IEE3_9FLAO</name>
<feature type="transmembrane region" description="Helical" evidence="1">
    <location>
        <begin position="281"/>
        <end position="299"/>
    </location>
</feature>
<dbReference type="Pfam" id="PF18940">
    <property type="entry name" value="DUF5687"/>
    <property type="match status" value="1"/>
</dbReference>
<sequence length="493" mass="56159">MIKHFLSLEWKSFFRSASFGKSIGIKIFMGFLALYFMGMFLFVGFLMDKILKESYPDLDPLVAFSGLIFFWVLGDLVVRFFFQKLPVMSVKPLLTLPIKRKSIVNYVLGKSVFSFINFLPLFAVVPFSIKLIYFGGYDTSTVLVWLATIILLTLISNFLNFIIESLSAETELSFLPIIVLVGALYGLNHFGIINISGALSKGITAIYENPIYILIPILILIGLYVYNFKILKQKLFLDSGLKTKVKEVNASNLEWTKNFGDIAPFLKLDLKLIWRNKRTKSSVFMVLLGLLYGLFFYPQPTYQDMPWFFVFIGIFSTGIFLINFGQFIPAWDSGYYKLLMSQNIKYEQYLKSKFTLMAVSVAILFILGIPYVFFGWKILLAHFAAAIYNIGVNTHVILYGGSFNRKKIDLSQKAAFNYQGTGAVQWLIGIPLLLVPMGIFAIFYFLIGFELACLIIAILGVVGIVFHQKLMKTITAKYLESKYKMIDAFDQNN</sequence>
<feature type="transmembrane region" description="Helical" evidence="1">
    <location>
        <begin position="305"/>
        <end position="331"/>
    </location>
</feature>
<evidence type="ECO:0000256" key="1">
    <source>
        <dbReference type="SAM" id="Phobius"/>
    </source>
</evidence>
<reference evidence="2 3" key="1">
    <citation type="submission" date="2016-10" db="EMBL/GenBank/DDBJ databases">
        <authorList>
            <person name="de Groot N.N."/>
        </authorList>
    </citation>
    <scope>NUCLEOTIDE SEQUENCE [LARGE SCALE GENOMIC DNA]</scope>
    <source>
        <strain evidence="2 3">DSM 18180</strain>
    </source>
</reference>
<gene>
    <name evidence="2" type="ORF">SAMN05428642_101731</name>
</gene>
<feature type="transmembrane region" description="Helical" evidence="1">
    <location>
        <begin position="103"/>
        <end position="122"/>
    </location>
</feature>
<feature type="transmembrane region" description="Helical" evidence="1">
    <location>
        <begin position="23"/>
        <end position="46"/>
    </location>
</feature>
<dbReference type="STRING" id="369401.SAMN05428642_101731"/>
<feature type="transmembrane region" description="Helical" evidence="1">
    <location>
        <begin position="441"/>
        <end position="466"/>
    </location>
</feature>
<evidence type="ECO:0000313" key="2">
    <source>
        <dbReference type="EMBL" id="SFZ90083.1"/>
    </source>
</evidence>
<dbReference type="InterPro" id="IPR043742">
    <property type="entry name" value="DUF5687"/>
</dbReference>
<protein>
    <recommendedName>
        <fullName evidence="4">ABC-2 type transport system permease protein</fullName>
    </recommendedName>
</protein>
<dbReference type="OrthoDB" id="1014144at2"/>
<evidence type="ECO:0008006" key="4">
    <source>
        <dbReference type="Google" id="ProtNLM"/>
    </source>
</evidence>
<keyword evidence="1" id="KW-0472">Membrane</keyword>
<feature type="transmembrane region" description="Helical" evidence="1">
    <location>
        <begin position="352"/>
        <end position="373"/>
    </location>
</feature>
<feature type="transmembrane region" description="Helical" evidence="1">
    <location>
        <begin position="379"/>
        <end position="403"/>
    </location>
</feature>
<dbReference type="Proteomes" id="UP000182544">
    <property type="component" value="Unassembled WGS sequence"/>
</dbReference>
<dbReference type="AlphaFoldDB" id="A0A1K2IEE3"/>
<accession>A0A1K2IEE3</accession>
<dbReference type="EMBL" id="FPKV01000001">
    <property type="protein sequence ID" value="SFZ90083.1"/>
    <property type="molecule type" value="Genomic_DNA"/>
</dbReference>
<feature type="transmembrane region" description="Helical" evidence="1">
    <location>
        <begin position="61"/>
        <end position="82"/>
    </location>
</feature>
<feature type="transmembrane region" description="Helical" evidence="1">
    <location>
        <begin position="174"/>
        <end position="199"/>
    </location>
</feature>
<evidence type="ECO:0000313" key="3">
    <source>
        <dbReference type="Proteomes" id="UP000182544"/>
    </source>
</evidence>